<keyword evidence="2" id="KW-1015">Disulfide bond</keyword>
<gene>
    <name evidence="11" type="primary">LOC100366837</name>
</gene>
<dbReference type="InterPro" id="IPR001846">
    <property type="entry name" value="VWF_type-D"/>
</dbReference>
<keyword evidence="3" id="KW-0325">Glycoprotein</keyword>
<dbReference type="SMART" id="SM00216">
    <property type="entry name" value="VWD"/>
    <property type="match status" value="1"/>
</dbReference>
<dbReference type="RefSeq" id="XP_006823484.1">
    <property type="nucleotide sequence ID" value="XM_006823421.1"/>
</dbReference>
<dbReference type="Pfam" id="PF00059">
    <property type="entry name" value="Lectin_C"/>
    <property type="match status" value="2"/>
</dbReference>
<keyword evidence="10" id="KW-1185">Reference proteome</keyword>
<evidence type="ECO:0000259" key="7">
    <source>
        <dbReference type="PROSITE" id="PS50958"/>
    </source>
</evidence>
<dbReference type="InterPro" id="IPR018378">
    <property type="entry name" value="C-type_lectin_CS"/>
</dbReference>
<reference evidence="11" key="1">
    <citation type="submission" date="2025-08" db="UniProtKB">
        <authorList>
            <consortium name="RefSeq"/>
        </authorList>
    </citation>
    <scope>IDENTIFICATION</scope>
    <source>
        <tissue evidence="11">Testes</tissue>
    </source>
</reference>
<dbReference type="SUPFAM" id="SSF82895">
    <property type="entry name" value="TSP-1 type 1 repeat"/>
    <property type="match status" value="1"/>
</dbReference>
<keyword evidence="4 5" id="KW-0862">Zinc</keyword>
<evidence type="ECO:0000256" key="3">
    <source>
        <dbReference type="ARBA" id="ARBA00023180"/>
    </source>
</evidence>
<dbReference type="Pfam" id="PF01400">
    <property type="entry name" value="Astacin"/>
    <property type="match status" value="1"/>
</dbReference>
<dbReference type="InterPro" id="IPR001304">
    <property type="entry name" value="C-type_lectin-like"/>
</dbReference>
<dbReference type="PROSITE" id="PS50958">
    <property type="entry name" value="SMB_2"/>
    <property type="match status" value="1"/>
</dbReference>
<dbReference type="PANTHER" id="PTHR11339">
    <property type="entry name" value="EXTRACELLULAR MATRIX GLYCOPROTEIN RELATED"/>
    <property type="match status" value="1"/>
</dbReference>
<evidence type="ECO:0000256" key="5">
    <source>
        <dbReference type="RuleBase" id="RU361183"/>
    </source>
</evidence>
<dbReference type="InterPro" id="IPR016187">
    <property type="entry name" value="CTDL_fold"/>
</dbReference>
<keyword evidence="4 5" id="KW-0482">Metalloprotease</keyword>
<evidence type="ECO:0000256" key="1">
    <source>
        <dbReference type="ARBA" id="ARBA00022837"/>
    </source>
</evidence>
<dbReference type="InterPro" id="IPR006026">
    <property type="entry name" value="Peptidase_Metallo"/>
</dbReference>
<feature type="domain" description="C-type lectin" evidence="6">
    <location>
        <begin position="28"/>
        <end position="147"/>
    </location>
</feature>
<evidence type="ECO:0000256" key="4">
    <source>
        <dbReference type="PROSITE-ProRule" id="PRU01211"/>
    </source>
</evidence>
<comment type="caution">
    <text evidence="4">Lacks conserved residue(s) required for the propagation of feature annotation.</text>
</comment>
<dbReference type="GeneID" id="100366837"/>
<dbReference type="CDD" id="cd19941">
    <property type="entry name" value="TIL"/>
    <property type="match status" value="1"/>
</dbReference>
<dbReference type="PRINTS" id="PR00480">
    <property type="entry name" value="ASTACIN"/>
</dbReference>
<dbReference type="EC" id="3.4.24.-" evidence="5"/>
<dbReference type="PROSITE" id="PS50041">
    <property type="entry name" value="C_TYPE_LECTIN_2"/>
    <property type="match status" value="2"/>
</dbReference>
<dbReference type="SUPFAM" id="SSF55486">
    <property type="entry name" value="Metalloproteases ('zincins'), catalytic domain"/>
    <property type="match status" value="1"/>
</dbReference>
<dbReference type="SMART" id="SM00034">
    <property type="entry name" value="CLECT"/>
    <property type="match status" value="2"/>
</dbReference>
<dbReference type="Pfam" id="PF01826">
    <property type="entry name" value="TIL"/>
    <property type="match status" value="1"/>
</dbReference>
<evidence type="ECO:0000259" key="8">
    <source>
        <dbReference type="PROSITE" id="PS51233"/>
    </source>
</evidence>
<dbReference type="PROSITE" id="PS00615">
    <property type="entry name" value="C_TYPE_LECTIN_1"/>
    <property type="match status" value="1"/>
</dbReference>
<dbReference type="InterPro" id="IPR034035">
    <property type="entry name" value="Astacin-like_dom"/>
</dbReference>
<dbReference type="PROSITE" id="PS50092">
    <property type="entry name" value="TSP1"/>
    <property type="match status" value="1"/>
</dbReference>
<dbReference type="CDD" id="cd04280">
    <property type="entry name" value="ZnMc_astacin_like"/>
    <property type="match status" value="1"/>
</dbReference>
<dbReference type="SMART" id="SM00235">
    <property type="entry name" value="ZnMc"/>
    <property type="match status" value="1"/>
</dbReference>
<dbReference type="Pfam" id="PF08742">
    <property type="entry name" value="C8"/>
    <property type="match status" value="1"/>
</dbReference>
<dbReference type="PRINTS" id="PR01705">
    <property type="entry name" value="TSP1REPEAT"/>
</dbReference>
<dbReference type="SUPFAM" id="SSF57567">
    <property type="entry name" value="Serine protease inhibitors"/>
    <property type="match status" value="1"/>
</dbReference>
<dbReference type="InterPro" id="IPR000884">
    <property type="entry name" value="TSP1_rpt"/>
</dbReference>
<name>A0ABM0MTZ3_SACKO</name>
<keyword evidence="4 5" id="KW-0378">Hydrolase</keyword>
<dbReference type="Pfam" id="PF00090">
    <property type="entry name" value="TSP_1"/>
    <property type="match status" value="1"/>
</dbReference>
<evidence type="ECO:0000256" key="2">
    <source>
        <dbReference type="ARBA" id="ARBA00023157"/>
    </source>
</evidence>
<dbReference type="Pfam" id="PF00094">
    <property type="entry name" value="VWD"/>
    <property type="match status" value="1"/>
</dbReference>
<feature type="domain" description="Peptidase M12A" evidence="9">
    <location>
        <begin position="218"/>
        <end position="416"/>
    </location>
</feature>
<dbReference type="PANTHER" id="PTHR11339:SF402">
    <property type="entry name" value="VWFD DOMAIN-CONTAINING PROTEIN"/>
    <property type="match status" value="1"/>
</dbReference>
<keyword evidence="5" id="KW-0732">Signal</keyword>
<dbReference type="SMART" id="SM00209">
    <property type="entry name" value="TSP1"/>
    <property type="match status" value="1"/>
</dbReference>
<feature type="domain" description="SMB" evidence="7">
    <location>
        <begin position="626"/>
        <end position="668"/>
    </location>
</feature>
<dbReference type="Proteomes" id="UP000694865">
    <property type="component" value="Unplaced"/>
</dbReference>
<feature type="chain" id="PRO_5044996745" description="Metalloendopeptidase" evidence="5">
    <location>
        <begin position="20"/>
        <end position="1155"/>
    </location>
</feature>
<dbReference type="SUPFAM" id="SSF56436">
    <property type="entry name" value="C-type lectin-like"/>
    <property type="match status" value="2"/>
</dbReference>
<feature type="domain" description="C-type lectin" evidence="6">
    <location>
        <begin position="1020"/>
        <end position="1147"/>
    </location>
</feature>
<dbReference type="CDD" id="cd00037">
    <property type="entry name" value="CLECT"/>
    <property type="match status" value="2"/>
</dbReference>
<dbReference type="InterPro" id="IPR002919">
    <property type="entry name" value="TIL_dom"/>
</dbReference>
<dbReference type="Gene3D" id="3.40.390.10">
    <property type="entry name" value="Collagenase (Catalytic Domain)"/>
    <property type="match status" value="1"/>
</dbReference>
<feature type="active site" evidence="4">
    <location>
        <position position="316"/>
    </location>
</feature>
<dbReference type="Gene3D" id="3.10.100.10">
    <property type="entry name" value="Mannose-Binding Protein A, subunit A"/>
    <property type="match status" value="2"/>
</dbReference>
<organism evidence="10 11">
    <name type="scientific">Saccoglossus kowalevskii</name>
    <name type="common">Acorn worm</name>
    <dbReference type="NCBI Taxonomy" id="10224"/>
    <lineage>
        <taxon>Eukaryota</taxon>
        <taxon>Metazoa</taxon>
        <taxon>Hemichordata</taxon>
        <taxon>Enteropneusta</taxon>
        <taxon>Harrimaniidae</taxon>
        <taxon>Saccoglossus</taxon>
    </lineage>
</organism>
<dbReference type="Gene3D" id="2.10.25.10">
    <property type="entry name" value="Laminin"/>
    <property type="match status" value="1"/>
</dbReference>
<dbReference type="InterPro" id="IPR016186">
    <property type="entry name" value="C-type_lectin-like/link_sf"/>
</dbReference>
<feature type="binding site" evidence="4">
    <location>
        <position position="315"/>
    </location>
    <ligand>
        <name>Zn(2+)</name>
        <dbReference type="ChEBI" id="CHEBI:29105"/>
        <note>catalytic</note>
    </ligand>
</feature>
<keyword evidence="1" id="KW-0106">Calcium</keyword>
<feature type="binding site" evidence="4">
    <location>
        <position position="325"/>
    </location>
    <ligand>
        <name>Zn(2+)</name>
        <dbReference type="ChEBI" id="CHEBI:29105"/>
        <note>catalytic</note>
    </ligand>
</feature>
<proteinExistence type="predicted"/>
<sequence length="1155" mass="130077">MELIPFLCLLFTSIILAYATQNDCDLNIDGTCFFMPDETRGWNEARAECQQRGGDLAVLEKVNVQRAVNKLARRDVEIWIGLRDLALDGQPCWIDSEIIYNINKAYPWAASDGNTDDKDCVLAAKSPKHVLEWRYESCDDEHNYLCEIMGSDDNYALNLINEEKNKIESARQVELERPVTKILEINTGLDLFEADIKLNDDERRRRDEGLSIMDEKRGATLNSNRYWPAATVHYVFDDNYYNPLSYASKQEVRAALADLESVTCLNFVEGYAYDHIRVVNENGCWSYIGRQGGTQYLSLQDSYSASCIFSGIIQHEFLHAIGFWHEQSRPDRASFVTINWANILPGAEHNFNTEAMTVQNTYYDFGSVMHYSLYAFAIDSNIKTIIPNQTPVITPGQIVSVSVTDVAEVIGLYNCYMVVHGGWSTWSSWSNCPVTCDGGLQTRTRQCNYPPPSVNPPGLPCIGDSLEYRDCMTILCPLEIDYQHRGCWSDMYFPSLLVTLELTGNPYLDGNYWSRSEPGRKCARAAVHANYQYFAMRFDGRCYATSSAWLYQSQGASTDCVEGFGTTNAIDVYEIEDWVCPDGSTYYGFCYLPLSFTPHVTSYCPSSHYCVTIGGTSYAPVSICCKQEMCIDNCDDYIYSRDCWCDTACVYYGDCCFEYADQCSGQDICWASGDPHYYTLDNLYYDYQGDCDYILTKSNNNDFSVTVNNEFHNSYPLSWTNDIKLNIYNHEIRLLPYKYATVDGSFVNPPVTVTQFLKIEFAGYWLIVRTGHGMIIYWNGYSTVYVYLSNTLQGDVSGLCGNFNGNPSDDWTKANGVLTSSVNDFGDSWAVSANCAPAPSKRSIEEHFQRNTAQAEEICNELFNSDNIPSCSVTLPGYEDVFKPACEMDVAAALPDDDTGGCDLVASYVDMCRGAGGEIGNWRSGTVCEISCEDGKVYKACGSACPPTCETPEPFGPCTEDCVEGCFCANGTIMDEGGICKAQEQCGCYWLGVLYRFGEEMPNNEICACDDIPDTVCIGCRHFEINTDEVNFAKAKTICQSRGGRLAKLDTQPVFKEVRQFMFANNYEDEVFTGFWFGLDDIDSEGEYVWCDGTSLDEQLFTKWGNGQPNNNVQKNPDGQDCAQLWAHHLLTWDDEYCGDKKGYICEYDYCLDEQ</sequence>
<evidence type="ECO:0000313" key="10">
    <source>
        <dbReference type="Proteomes" id="UP000694865"/>
    </source>
</evidence>
<dbReference type="PROSITE" id="PS51864">
    <property type="entry name" value="ASTACIN"/>
    <property type="match status" value="1"/>
</dbReference>
<evidence type="ECO:0000313" key="11">
    <source>
        <dbReference type="RefSeq" id="XP_006823484.1"/>
    </source>
</evidence>
<keyword evidence="4 5" id="KW-0645">Protease</keyword>
<protein>
    <recommendedName>
        <fullName evidence="5">Metalloendopeptidase</fullName>
        <ecNumber evidence="5">3.4.24.-</ecNumber>
    </recommendedName>
</protein>
<dbReference type="InterPro" id="IPR036383">
    <property type="entry name" value="TSP1_rpt_sf"/>
</dbReference>
<evidence type="ECO:0000259" key="9">
    <source>
        <dbReference type="PROSITE" id="PS51864"/>
    </source>
</evidence>
<dbReference type="InterPro" id="IPR024079">
    <property type="entry name" value="MetalloPept_cat_dom_sf"/>
</dbReference>
<dbReference type="InterPro" id="IPR014853">
    <property type="entry name" value="VWF/SSPO/ZAN-like_Cys-rich_dom"/>
</dbReference>
<evidence type="ECO:0000259" key="6">
    <source>
        <dbReference type="PROSITE" id="PS50041"/>
    </source>
</evidence>
<dbReference type="PROSITE" id="PS51233">
    <property type="entry name" value="VWFD"/>
    <property type="match status" value="1"/>
</dbReference>
<feature type="binding site" evidence="4">
    <location>
        <position position="319"/>
    </location>
    <ligand>
        <name>Zn(2+)</name>
        <dbReference type="ChEBI" id="CHEBI:29105"/>
        <note>catalytic</note>
    </ligand>
</feature>
<keyword evidence="4 5" id="KW-0479">Metal-binding</keyword>
<feature type="signal peptide" evidence="5">
    <location>
        <begin position="1"/>
        <end position="19"/>
    </location>
</feature>
<feature type="domain" description="VWFD" evidence="8">
    <location>
        <begin position="667"/>
        <end position="836"/>
    </location>
</feature>
<dbReference type="InterPro" id="IPR050780">
    <property type="entry name" value="Mucin_vWF_Thrombospondin_sf"/>
</dbReference>
<dbReference type="InterPro" id="IPR001212">
    <property type="entry name" value="Somatomedin_B_dom"/>
</dbReference>
<comment type="cofactor">
    <cofactor evidence="4 5">
        <name>Zn(2+)</name>
        <dbReference type="ChEBI" id="CHEBI:29105"/>
    </cofactor>
    <text evidence="4 5">Binds 1 zinc ion per subunit.</text>
</comment>
<dbReference type="Gene3D" id="2.20.100.10">
    <property type="entry name" value="Thrombospondin type-1 (TSP1) repeat"/>
    <property type="match status" value="1"/>
</dbReference>
<dbReference type="InterPro" id="IPR001506">
    <property type="entry name" value="Peptidase_M12A"/>
</dbReference>
<accession>A0ABM0MTZ3</accession>
<dbReference type="InterPro" id="IPR036084">
    <property type="entry name" value="Ser_inhib-like_sf"/>
</dbReference>